<organism evidence="4 5">
    <name type="scientific">Legionella shakespearei DSM 23087</name>
    <dbReference type="NCBI Taxonomy" id="1122169"/>
    <lineage>
        <taxon>Bacteria</taxon>
        <taxon>Pseudomonadati</taxon>
        <taxon>Pseudomonadota</taxon>
        <taxon>Gammaproteobacteria</taxon>
        <taxon>Legionellales</taxon>
        <taxon>Legionellaceae</taxon>
        <taxon>Legionella</taxon>
    </lineage>
</organism>
<dbReference type="PANTHER" id="PTHR33607:SF2">
    <property type="entry name" value="ENDONUCLEASE-1"/>
    <property type="match status" value="1"/>
</dbReference>
<accession>A0A0W0Z7R9</accession>
<keyword evidence="3 4" id="KW-0378">Hydrolase</keyword>
<evidence type="ECO:0000256" key="2">
    <source>
        <dbReference type="ARBA" id="ARBA00022722"/>
    </source>
</evidence>
<evidence type="ECO:0000256" key="1">
    <source>
        <dbReference type="ARBA" id="ARBA00006429"/>
    </source>
</evidence>
<dbReference type="OrthoDB" id="9800417at2"/>
<dbReference type="GO" id="GO:0016787">
    <property type="term" value="F:hydrolase activity"/>
    <property type="evidence" value="ECO:0007669"/>
    <property type="project" value="UniProtKB-KW"/>
</dbReference>
<evidence type="ECO:0000256" key="3">
    <source>
        <dbReference type="ARBA" id="ARBA00022801"/>
    </source>
</evidence>
<comment type="caution">
    <text evidence="4">The sequence shown here is derived from an EMBL/GenBank/DDBJ whole genome shotgun (WGS) entry which is preliminary data.</text>
</comment>
<dbReference type="EC" id="3.1.21.-" evidence="4"/>
<reference evidence="4 5" key="1">
    <citation type="submission" date="2015-11" db="EMBL/GenBank/DDBJ databases">
        <title>Genomic analysis of 38 Legionella species identifies large and diverse effector repertoires.</title>
        <authorList>
            <person name="Burstein D."/>
            <person name="Amaro F."/>
            <person name="Zusman T."/>
            <person name="Lifshitz Z."/>
            <person name="Cohen O."/>
            <person name="Gilbert J.A."/>
            <person name="Pupko T."/>
            <person name="Shuman H.A."/>
            <person name="Segal G."/>
        </authorList>
    </citation>
    <scope>NUCLEOTIDE SEQUENCE [LARGE SCALE GENOMIC DNA]</scope>
    <source>
        <strain evidence="4 5">ATCC 49655</strain>
    </source>
</reference>
<keyword evidence="5" id="KW-1185">Reference proteome</keyword>
<evidence type="ECO:0000313" key="5">
    <source>
        <dbReference type="Proteomes" id="UP000054600"/>
    </source>
</evidence>
<dbReference type="InterPro" id="IPR007346">
    <property type="entry name" value="Endonuclease-I"/>
</dbReference>
<dbReference type="AlphaFoldDB" id="A0A0W0Z7R9"/>
<dbReference type="Pfam" id="PF04231">
    <property type="entry name" value="Endonuclease_1"/>
    <property type="match status" value="1"/>
</dbReference>
<dbReference type="STRING" id="1122169.Lsha_0509"/>
<keyword evidence="4" id="KW-0255">Endonuclease</keyword>
<dbReference type="eggNOG" id="COG2356">
    <property type="taxonomic scope" value="Bacteria"/>
</dbReference>
<sequence>MVKAVLHQVTFIFILLILPFSISFATAPATFTTAKKVAANIFKPHKITLYCGCAYDKDKQVDLTSCNMNNAIPIKRANRVEWEHMMPAEHFGRYHQCWREKICVNENTGKEYKGRKCCEKIDPEFRKQEAELYNLWPAVGAVNQERSNFAFGIIENKRGYYGCEFEADKELRIAEPPDRAKGIVARANLFMAEKYEVELSKEQRRLLQKWNKQFPPELWELQWAEEVAEIVGYRNPYITVSDTA</sequence>
<dbReference type="EMBL" id="LNYW01000016">
    <property type="protein sequence ID" value="KTD65140.1"/>
    <property type="molecule type" value="Genomic_DNA"/>
</dbReference>
<name>A0A0W0Z7R9_9GAMM</name>
<protein>
    <submittedName>
        <fullName evidence="4">Putative endonuclease-1</fullName>
        <ecNumber evidence="4">3.1.21.-</ecNumber>
    </submittedName>
</protein>
<dbReference type="Proteomes" id="UP000054600">
    <property type="component" value="Unassembled WGS sequence"/>
</dbReference>
<keyword evidence="2" id="KW-0540">Nuclease</keyword>
<dbReference type="SUPFAM" id="SSF54060">
    <property type="entry name" value="His-Me finger endonucleases"/>
    <property type="match status" value="1"/>
</dbReference>
<evidence type="ECO:0000313" key="4">
    <source>
        <dbReference type="EMBL" id="KTD65140.1"/>
    </source>
</evidence>
<gene>
    <name evidence="4" type="ORF">Lsha_0509</name>
</gene>
<dbReference type="InterPro" id="IPR044925">
    <property type="entry name" value="His-Me_finger_sf"/>
</dbReference>
<dbReference type="GO" id="GO:0004519">
    <property type="term" value="F:endonuclease activity"/>
    <property type="evidence" value="ECO:0007669"/>
    <property type="project" value="UniProtKB-KW"/>
</dbReference>
<dbReference type="PANTHER" id="PTHR33607">
    <property type="entry name" value="ENDONUCLEASE-1"/>
    <property type="match status" value="1"/>
</dbReference>
<comment type="similarity">
    <text evidence="1">Belongs to the EndA/NucM nuclease family.</text>
</comment>
<dbReference type="PATRIC" id="fig|1122169.6.peg.581"/>
<dbReference type="RefSeq" id="WP_018578522.1">
    <property type="nucleotide sequence ID" value="NZ_KB892435.1"/>
</dbReference>
<proteinExistence type="inferred from homology"/>